<evidence type="ECO:0000313" key="1">
    <source>
        <dbReference type="EMBL" id="WGL95977.1"/>
    </source>
</evidence>
<organism evidence="1 2">
    <name type="scientific">Arsenophonus nasoniae</name>
    <name type="common">son-killer infecting Nasonia vitripennis</name>
    <dbReference type="NCBI Taxonomy" id="638"/>
    <lineage>
        <taxon>Bacteria</taxon>
        <taxon>Pseudomonadati</taxon>
        <taxon>Pseudomonadota</taxon>
        <taxon>Gammaproteobacteria</taxon>
        <taxon>Enterobacterales</taxon>
        <taxon>Morganellaceae</taxon>
        <taxon>Arsenophonus</taxon>
    </lineage>
</organism>
<accession>A0AA95GD09</accession>
<proteinExistence type="predicted"/>
<gene>
    <name evidence="1" type="ORF">QE207_05165</name>
</gene>
<evidence type="ECO:0000313" key="2">
    <source>
        <dbReference type="Proteomes" id="UP001177597"/>
    </source>
</evidence>
<reference evidence="1" key="1">
    <citation type="submission" date="2023-04" db="EMBL/GenBank/DDBJ databases">
        <title>Genome dynamics across the evolutionary transition to endosymbiosis.</title>
        <authorList>
            <person name="Siozios S."/>
            <person name="Nadal-Jimenez P."/>
            <person name="Azagi T."/>
            <person name="Sprong H."/>
            <person name="Frost C.L."/>
            <person name="Parratt S.R."/>
            <person name="Taylor G."/>
            <person name="Brettell L."/>
            <person name="Lew K.C."/>
            <person name="Croft L."/>
            <person name="King K.C."/>
            <person name="Brockhurst M.A."/>
            <person name="Hypsa V."/>
            <person name="Novakova E."/>
            <person name="Darby A.C."/>
            <person name="Hurst G.D.D."/>
        </authorList>
    </citation>
    <scope>NUCLEOTIDE SEQUENCE</scope>
    <source>
        <strain evidence="1">AIh</strain>
    </source>
</reference>
<dbReference type="RefSeq" id="WP_280629682.1">
    <property type="nucleotide sequence ID" value="NZ_CP123498.1"/>
</dbReference>
<sequence>MELKIRKGFRKVNYFSIILYIPPQFNYITTDDYGEIWIYKDIPIQNNRCDIWSSSSGTGAELIDLEVDLNGIDWRTTLRTVDDCEVK</sequence>
<name>A0AA95GD09_9GAMM</name>
<dbReference type="EMBL" id="CP123498">
    <property type="protein sequence ID" value="WGL95977.1"/>
    <property type="molecule type" value="Genomic_DNA"/>
</dbReference>
<dbReference type="AlphaFoldDB" id="A0AA95GD09"/>
<dbReference type="Proteomes" id="UP001177597">
    <property type="component" value="Chromosome"/>
</dbReference>
<protein>
    <submittedName>
        <fullName evidence="1">Uncharacterized protein</fullName>
    </submittedName>
</protein>